<feature type="transmembrane region" description="Helical" evidence="7">
    <location>
        <begin position="58"/>
        <end position="78"/>
    </location>
</feature>
<dbReference type="InterPro" id="IPR049326">
    <property type="entry name" value="Rhodopsin_dom_fungi"/>
</dbReference>
<dbReference type="EMBL" id="MU006291">
    <property type="protein sequence ID" value="KAF2854996.1"/>
    <property type="molecule type" value="Genomic_DNA"/>
</dbReference>
<feature type="transmembrane region" description="Helical" evidence="7">
    <location>
        <begin position="217"/>
        <end position="237"/>
    </location>
</feature>
<dbReference type="Pfam" id="PF20684">
    <property type="entry name" value="Fung_rhodopsin"/>
    <property type="match status" value="1"/>
</dbReference>
<dbReference type="GO" id="GO:0016020">
    <property type="term" value="C:membrane"/>
    <property type="evidence" value="ECO:0007669"/>
    <property type="project" value="UniProtKB-SubCell"/>
</dbReference>
<dbReference type="PANTHER" id="PTHR33048:SF8">
    <property type="entry name" value="INTEGRAL MEMBRANE PROTEIN-RELATED"/>
    <property type="match status" value="1"/>
</dbReference>
<evidence type="ECO:0000256" key="5">
    <source>
        <dbReference type="ARBA" id="ARBA00038359"/>
    </source>
</evidence>
<keyword evidence="10" id="KW-1185">Reference proteome</keyword>
<sequence>MASAFSPDEWAYLEANRDASRVTEVRWVYSVPIAAATLSTGMRLWAKRYGRNGITLDDYLILLATLCLLGQCTTGLGIGPSHGMGRHVNVVSPHDQMMVRKGDYIFSHFYDMALVCVKLGILAFYFRVFVHPVFRRIVLALAALVLAWGLGITITLFLACRPLHAYWDVNVRGECLEMIPFTYFTNIFNLVTDVIIFLLPVPMIWHLQLQTKKKLMLSLIFCLGLATCVVSSLRLTIILGRGSPDFTWYYVPLGAYSVFEPLGGILATNLPIIWHMFRKRNAQLNGIPAFKSHNSNSTPTIGSRRNRLALALGLTTHDRTRNDSANMTTLENGAPGGNDWQRLEDMESQKPDPNIWTTVERMGTGESDDGPSEIPLKPGMKKTVWNIRK</sequence>
<feature type="region of interest" description="Disordered" evidence="6">
    <location>
        <begin position="363"/>
        <end position="389"/>
    </location>
</feature>
<feature type="transmembrane region" description="Helical" evidence="7">
    <location>
        <begin position="105"/>
        <end position="126"/>
    </location>
</feature>
<comment type="similarity">
    <text evidence="5">Belongs to the SAT4 family.</text>
</comment>
<feature type="transmembrane region" description="Helical" evidence="7">
    <location>
        <begin position="138"/>
        <end position="159"/>
    </location>
</feature>
<evidence type="ECO:0000256" key="2">
    <source>
        <dbReference type="ARBA" id="ARBA00022692"/>
    </source>
</evidence>
<feature type="transmembrane region" description="Helical" evidence="7">
    <location>
        <begin position="27"/>
        <end position="46"/>
    </location>
</feature>
<organism evidence="9 10">
    <name type="scientific">Plenodomus tracheiphilus IPT5</name>
    <dbReference type="NCBI Taxonomy" id="1408161"/>
    <lineage>
        <taxon>Eukaryota</taxon>
        <taxon>Fungi</taxon>
        <taxon>Dikarya</taxon>
        <taxon>Ascomycota</taxon>
        <taxon>Pezizomycotina</taxon>
        <taxon>Dothideomycetes</taxon>
        <taxon>Pleosporomycetidae</taxon>
        <taxon>Pleosporales</taxon>
        <taxon>Pleosporineae</taxon>
        <taxon>Leptosphaeriaceae</taxon>
        <taxon>Plenodomus</taxon>
    </lineage>
</organism>
<evidence type="ECO:0000256" key="4">
    <source>
        <dbReference type="ARBA" id="ARBA00023136"/>
    </source>
</evidence>
<keyword evidence="2 7" id="KW-0812">Transmembrane</keyword>
<keyword evidence="3 7" id="KW-1133">Transmembrane helix</keyword>
<feature type="domain" description="Rhodopsin" evidence="8">
    <location>
        <begin position="42"/>
        <end position="279"/>
    </location>
</feature>
<dbReference type="InterPro" id="IPR052337">
    <property type="entry name" value="SAT4-like"/>
</dbReference>
<evidence type="ECO:0000256" key="1">
    <source>
        <dbReference type="ARBA" id="ARBA00004141"/>
    </source>
</evidence>
<evidence type="ECO:0000256" key="3">
    <source>
        <dbReference type="ARBA" id="ARBA00022989"/>
    </source>
</evidence>
<reference evidence="9" key="1">
    <citation type="submission" date="2020-01" db="EMBL/GenBank/DDBJ databases">
        <authorList>
            <consortium name="DOE Joint Genome Institute"/>
            <person name="Haridas S."/>
            <person name="Albert R."/>
            <person name="Binder M."/>
            <person name="Bloem J."/>
            <person name="Labutti K."/>
            <person name="Salamov A."/>
            <person name="Andreopoulos B."/>
            <person name="Baker S.E."/>
            <person name="Barry K."/>
            <person name="Bills G."/>
            <person name="Bluhm B.H."/>
            <person name="Cannon C."/>
            <person name="Castanera R."/>
            <person name="Culley D.E."/>
            <person name="Daum C."/>
            <person name="Ezra D."/>
            <person name="Gonzalez J.B."/>
            <person name="Henrissat B."/>
            <person name="Kuo A."/>
            <person name="Liang C."/>
            <person name="Lipzen A."/>
            <person name="Lutzoni F."/>
            <person name="Magnuson J."/>
            <person name="Mondo S."/>
            <person name="Nolan M."/>
            <person name="Ohm R."/>
            <person name="Pangilinan J."/>
            <person name="Park H.-J."/>
            <person name="Ramirez L."/>
            <person name="Alfaro M."/>
            <person name="Sun H."/>
            <person name="Tritt A."/>
            <person name="Yoshinaga Y."/>
            <person name="Zwiers L.-H."/>
            <person name="Turgeon B.G."/>
            <person name="Goodwin S.B."/>
            <person name="Spatafora J.W."/>
            <person name="Crous P.W."/>
            <person name="Grigoriev I.V."/>
        </authorList>
    </citation>
    <scope>NUCLEOTIDE SEQUENCE</scope>
    <source>
        <strain evidence="9">IPT5</strain>
    </source>
</reference>
<dbReference type="OrthoDB" id="3529975at2759"/>
<dbReference type="Proteomes" id="UP000799423">
    <property type="component" value="Unassembled WGS sequence"/>
</dbReference>
<dbReference type="PANTHER" id="PTHR33048">
    <property type="entry name" value="PTH11-LIKE INTEGRAL MEMBRANE PROTEIN (AFU_ORTHOLOGUE AFUA_5G11245)"/>
    <property type="match status" value="1"/>
</dbReference>
<evidence type="ECO:0000313" key="10">
    <source>
        <dbReference type="Proteomes" id="UP000799423"/>
    </source>
</evidence>
<evidence type="ECO:0000256" key="7">
    <source>
        <dbReference type="SAM" id="Phobius"/>
    </source>
</evidence>
<dbReference type="AlphaFoldDB" id="A0A6A7BHJ2"/>
<proteinExistence type="inferred from homology"/>
<evidence type="ECO:0000256" key="6">
    <source>
        <dbReference type="SAM" id="MobiDB-lite"/>
    </source>
</evidence>
<comment type="subcellular location">
    <subcellularLocation>
        <location evidence="1">Membrane</location>
        <topology evidence="1">Multi-pass membrane protein</topology>
    </subcellularLocation>
</comment>
<feature type="transmembrane region" description="Helical" evidence="7">
    <location>
        <begin position="249"/>
        <end position="274"/>
    </location>
</feature>
<evidence type="ECO:0000313" key="9">
    <source>
        <dbReference type="EMBL" id="KAF2854996.1"/>
    </source>
</evidence>
<name>A0A6A7BHJ2_9PLEO</name>
<gene>
    <name evidence="9" type="ORF">T440DRAFT_464310</name>
</gene>
<evidence type="ECO:0000259" key="8">
    <source>
        <dbReference type="Pfam" id="PF20684"/>
    </source>
</evidence>
<accession>A0A6A7BHJ2</accession>
<protein>
    <recommendedName>
        <fullName evidence="8">Rhodopsin domain-containing protein</fullName>
    </recommendedName>
</protein>
<keyword evidence="4 7" id="KW-0472">Membrane</keyword>
<feature type="transmembrane region" description="Helical" evidence="7">
    <location>
        <begin position="179"/>
        <end position="205"/>
    </location>
</feature>